<name>A0A3B6VKG8_BRAPL</name>
<dbReference type="PANTHER" id="PTHR10628">
    <property type="entry name" value="SIALIDASE"/>
    <property type="match status" value="1"/>
</dbReference>
<dbReference type="InterPro" id="IPR011040">
    <property type="entry name" value="Sialidase"/>
</dbReference>
<reference evidence="5 6" key="1">
    <citation type="journal article" date="2013" name="Genome Announc.">
        <title>Complete Genome Sequence of the Porcine Strain Brachyspira pilosicoli P43/6/78(T.).</title>
        <authorList>
            <person name="Lin C."/>
            <person name="den Bakker H.C."/>
            <person name="Suzuki H."/>
            <person name="Lefebure T."/>
            <person name="Ponnala L."/>
            <person name="Sun Q."/>
            <person name="Stanhope M.J."/>
            <person name="Wiedmann M."/>
            <person name="Duhamel G.E."/>
        </authorList>
    </citation>
    <scope>NUCLEOTIDE SEQUENCE [LARGE SCALE GENOMIC DNA]</scope>
    <source>
        <strain evidence="5 6">P43/6/78</strain>
    </source>
</reference>
<dbReference type="RefSeq" id="WP_015274322.1">
    <property type="nucleotide sequence ID" value="NC_019908.1"/>
</dbReference>
<organism evidence="5 6">
    <name type="scientific">Brachyspira pilosicoli P43/6/78</name>
    <dbReference type="NCBI Taxonomy" id="1042417"/>
    <lineage>
        <taxon>Bacteria</taxon>
        <taxon>Pseudomonadati</taxon>
        <taxon>Spirochaetota</taxon>
        <taxon>Spirochaetia</taxon>
        <taxon>Brachyspirales</taxon>
        <taxon>Brachyspiraceae</taxon>
        <taxon>Brachyspira</taxon>
    </lineage>
</organism>
<evidence type="ECO:0000256" key="1">
    <source>
        <dbReference type="ARBA" id="ARBA00000427"/>
    </source>
</evidence>
<keyword evidence="6" id="KW-1185">Reference proteome</keyword>
<evidence type="ECO:0000259" key="4">
    <source>
        <dbReference type="Pfam" id="PF13859"/>
    </source>
</evidence>
<evidence type="ECO:0000313" key="5">
    <source>
        <dbReference type="EMBL" id="AGA66268.1"/>
    </source>
</evidence>
<dbReference type="SUPFAM" id="SSF50939">
    <property type="entry name" value="Sialidases"/>
    <property type="match status" value="1"/>
</dbReference>
<feature type="domain" description="Sialidase" evidence="4">
    <location>
        <begin position="94"/>
        <end position="285"/>
    </location>
</feature>
<dbReference type="GO" id="GO:0016020">
    <property type="term" value="C:membrane"/>
    <property type="evidence" value="ECO:0007669"/>
    <property type="project" value="TreeGrafter"/>
</dbReference>
<dbReference type="Gene3D" id="2.120.10.10">
    <property type="match status" value="1"/>
</dbReference>
<sequence length="457" mass="49661">MKKIICFIVLLFTLNSCGTDYFYSSFTIRRELLWLTSLSEQTTLDTRAQITGTTTTFNRFSSPSIIATPANYLIAIYENRTISASDLDLYGINGRKKTEVTARISKDSASFDSTVTVGNTKGFDPTVSHGSPVSFLTKNGDIVVLSTGGAGFAQNLGAAQKTTLAVSISTNNGYEWTDWSNLDEKIFESLLNSSYDRFYTTPGNGITLRNGTLACMIDYKRDADSAAQGAAILYSKDDGKTWQLGGTLQYNGNGHRFAKIIAERTDGKLLIASVKDTGKNDINVYKNTGSIVWYLADTLDSSINTFSVTSPVVQDPTLGKITLFDKNSGGVVSGSSIKYHLKDSSTTIDGIILAHSYPQRKYQAPAGEVTVYNVTALSISADDGKTWTMITNVVGKEGTNFTAFRHSGLMVFRDGSIGLAYEEGVGPSFTDRQGYIPYYRRFGLSAISGGQYSYVGL</sequence>
<dbReference type="InterPro" id="IPR026856">
    <property type="entry name" value="Sialidase_fam"/>
</dbReference>
<dbReference type="Pfam" id="PF13859">
    <property type="entry name" value="BNR_3"/>
    <property type="match status" value="1"/>
</dbReference>
<evidence type="ECO:0000256" key="2">
    <source>
        <dbReference type="ARBA" id="ARBA00009348"/>
    </source>
</evidence>
<protein>
    <recommendedName>
        <fullName evidence="3">exo-alpha-sialidase</fullName>
        <ecNumber evidence="3">3.2.1.18</ecNumber>
    </recommendedName>
</protein>
<dbReference type="AlphaFoldDB" id="A0A3B6VKG8"/>
<dbReference type="GO" id="GO:0005737">
    <property type="term" value="C:cytoplasm"/>
    <property type="evidence" value="ECO:0007669"/>
    <property type="project" value="TreeGrafter"/>
</dbReference>
<comment type="similarity">
    <text evidence="2">Belongs to the glycosyl hydrolase 33 family.</text>
</comment>
<dbReference type="Proteomes" id="UP000010793">
    <property type="component" value="Chromosome"/>
</dbReference>
<dbReference type="EC" id="3.2.1.18" evidence="3"/>
<dbReference type="KEGG" id="bpip:BPP43_05040"/>
<proteinExistence type="inferred from homology"/>
<dbReference type="InterPro" id="IPR036278">
    <property type="entry name" value="Sialidase_sf"/>
</dbReference>
<gene>
    <name evidence="5" type="ORF">BPP43_05040</name>
</gene>
<dbReference type="GO" id="GO:0004308">
    <property type="term" value="F:exo-alpha-sialidase activity"/>
    <property type="evidence" value="ECO:0007669"/>
    <property type="project" value="UniProtKB-EC"/>
</dbReference>
<dbReference type="CDD" id="cd15482">
    <property type="entry name" value="Sialidase_non-viral"/>
    <property type="match status" value="1"/>
</dbReference>
<evidence type="ECO:0000256" key="3">
    <source>
        <dbReference type="ARBA" id="ARBA00012733"/>
    </source>
</evidence>
<dbReference type="PANTHER" id="PTHR10628:SF30">
    <property type="entry name" value="EXO-ALPHA-SIALIDASE"/>
    <property type="match status" value="1"/>
</dbReference>
<dbReference type="GO" id="GO:0009313">
    <property type="term" value="P:oligosaccharide catabolic process"/>
    <property type="evidence" value="ECO:0007669"/>
    <property type="project" value="TreeGrafter"/>
</dbReference>
<comment type="catalytic activity">
    <reaction evidence="1">
        <text>Hydrolysis of alpha-(2-&gt;3)-, alpha-(2-&gt;6)-, alpha-(2-&gt;8)- glycosidic linkages of terminal sialic acid residues in oligosaccharides, glycoproteins, glycolipids, colominic acid and synthetic substrates.</text>
        <dbReference type="EC" id="3.2.1.18"/>
    </reaction>
</comment>
<accession>A0A3B6VKG8</accession>
<dbReference type="GO" id="GO:0006689">
    <property type="term" value="P:ganglioside catabolic process"/>
    <property type="evidence" value="ECO:0007669"/>
    <property type="project" value="TreeGrafter"/>
</dbReference>
<dbReference type="EMBL" id="CP002873">
    <property type="protein sequence ID" value="AGA66268.1"/>
    <property type="molecule type" value="Genomic_DNA"/>
</dbReference>
<evidence type="ECO:0000313" key="6">
    <source>
        <dbReference type="Proteomes" id="UP000010793"/>
    </source>
</evidence>